<keyword evidence="2" id="KW-1185">Reference proteome</keyword>
<comment type="caution">
    <text evidence="1">The sequence shown here is derived from an EMBL/GenBank/DDBJ whole genome shotgun (WGS) entry which is preliminary data.</text>
</comment>
<sequence length="76" mass="8072">MSAPYIVVAYDLASNTCLGIVAVALSMEQAVSIVKAFAFVALACHSSLHYYVRDSSSASLYGPECSVNLLASWQLP</sequence>
<name>A0A402ADW3_9CHLR</name>
<protein>
    <submittedName>
        <fullName evidence="1">Uncharacterized protein</fullName>
    </submittedName>
</protein>
<dbReference type="AlphaFoldDB" id="A0A402ADW3"/>
<evidence type="ECO:0000313" key="2">
    <source>
        <dbReference type="Proteomes" id="UP000287188"/>
    </source>
</evidence>
<gene>
    <name evidence="1" type="ORF">KDK_10830</name>
</gene>
<accession>A0A402ADW3</accession>
<reference evidence="2" key="1">
    <citation type="submission" date="2018-12" db="EMBL/GenBank/DDBJ databases">
        <title>Tengunoibacter tsumagoiensis gen. nov., sp. nov., Dictyobacter kobayashii sp. nov., D. alpinus sp. nov., and D. joshuensis sp. nov. and description of Dictyobacteraceae fam. nov. within the order Ktedonobacterales isolated from Tengu-no-mugimeshi.</title>
        <authorList>
            <person name="Wang C.M."/>
            <person name="Zheng Y."/>
            <person name="Sakai Y."/>
            <person name="Toyoda A."/>
            <person name="Minakuchi Y."/>
            <person name="Abe K."/>
            <person name="Yokota A."/>
            <person name="Yabe S."/>
        </authorList>
    </citation>
    <scope>NUCLEOTIDE SEQUENCE [LARGE SCALE GENOMIC DNA]</scope>
    <source>
        <strain evidence="2">Uno11</strain>
    </source>
</reference>
<organism evidence="1 2">
    <name type="scientific">Dictyobacter kobayashii</name>
    <dbReference type="NCBI Taxonomy" id="2014872"/>
    <lineage>
        <taxon>Bacteria</taxon>
        <taxon>Bacillati</taxon>
        <taxon>Chloroflexota</taxon>
        <taxon>Ktedonobacteria</taxon>
        <taxon>Ktedonobacterales</taxon>
        <taxon>Dictyobacteraceae</taxon>
        <taxon>Dictyobacter</taxon>
    </lineage>
</organism>
<dbReference type="Proteomes" id="UP000287188">
    <property type="component" value="Unassembled WGS sequence"/>
</dbReference>
<proteinExistence type="predicted"/>
<dbReference type="EMBL" id="BIFS01000001">
    <property type="protein sequence ID" value="GCE17283.1"/>
    <property type="molecule type" value="Genomic_DNA"/>
</dbReference>
<evidence type="ECO:0000313" key="1">
    <source>
        <dbReference type="EMBL" id="GCE17283.1"/>
    </source>
</evidence>